<dbReference type="Proteomes" id="UP000439903">
    <property type="component" value="Unassembled WGS sequence"/>
</dbReference>
<dbReference type="PANTHER" id="PTHR44329">
    <property type="entry name" value="SERINE/THREONINE-PROTEIN KINASE TNNI3K-RELATED"/>
    <property type="match status" value="1"/>
</dbReference>
<accession>A0A8H4B4K8</accession>
<dbReference type="InterPro" id="IPR011009">
    <property type="entry name" value="Kinase-like_dom_sf"/>
</dbReference>
<organism evidence="3 4">
    <name type="scientific">Gigaspora margarita</name>
    <dbReference type="NCBI Taxonomy" id="4874"/>
    <lineage>
        <taxon>Eukaryota</taxon>
        <taxon>Fungi</taxon>
        <taxon>Fungi incertae sedis</taxon>
        <taxon>Mucoromycota</taxon>
        <taxon>Glomeromycotina</taxon>
        <taxon>Glomeromycetes</taxon>
        <taxon>Diversisporales</taxon>
        <taxon>Gigasporaceae</taxon>
        <taxon>Gigaspora</taxon>
    </lineage>
</organism>
<keyword evidence="1" id="KW-0547">Nucleotide-binding</keyword>
<evidence type="ECO:0000259" key="2">
    <source>
        <dbReference type="PROSITE" id="PS50011"/>
    </source>
</evidence>
<dbReference type="GO" id="GO:0005524">
    <property type="term" value="F:ATP binding"/>
    <property type="evidence" value="ECO:0007669"/>
    <property type="project" value="UniProtKB-UniRule"/>
</dbReference>
<comment type="caution">
    <text evidence="3">The sequence shown here is derived from an EMBL/GenBank/DDBJ whole genome shotgun (WGS) entry which is preliminary data.</text>
</comment>
<keyword evidence="1" id="KW-0067">ATP-binding</keyword>
<evidence type="ECO:0000313" key="3">
    <source>
        <dbReference type="EMBL" id="KAF0559895.1"/>
    </source>
</evidence>
<dbReference type="InterPro" id="IPR001245">
    <property type="entry name" value="Ser-Thr/Tyr_kinase_cat_dom"/>
</dbReference>
<dbReference type="GO" id="GO:0004674">
    <property type="term" value="F:protein serine/threonine kinase activity"/>
    <property type="evidence" value="ECO:0007669"/>
    <property type="project" value="TreeGrafter"/>
</dbReference>
<keyword evidence="3" id="KW-0418">Kinase</keyword>
<reference evidence="3 4" key="1">
    <citation type="journal article" date="2019" name="Environ. Microbiol.">
        <title>At the nexus of three kingdoms: the genome of the mycorrhizal fungus Gigaspora margarita provides insights into plant, endobacterial and fungal interactions.</title>
        <authorList>
            <person name="Venice F."/>
            <person name="Ghignone S."/>
            <person name="Salvioli di Fossalunga A."/>
            <person name="Amselem J."/>
            <person name="Novero M."/>
            <person name="Xianan X."/>
            <person name="Sedzielewska Toro K."/>
            <person name="Morin E."/>
            <person name="Lipzen A."/>
            <person name="Grigoriev I.V."/>
            <person name="Henrissat B."/>
            <person name="Martin F.M."/>
            <person name="Bonfante P."/>
        </authorList>
    </citation>
    <scope>NUCLEOTIDE SEQUENCE [LARGE SCALE GENOMIC DNA]</scope>
    <source>
        <strain evidence="3 4">BEG34</strain>
    </source>
</reference>
<gene>
    <name evidence="3" type="ORF">F8M41_004410</name>
</gene>
<feature type="domain" description="Protein kinase" evidence="2">
    <location>
        <begin position="23"/>
        <end position="354"/>
    </location>
</feature>
<dbReference type="SUPFAM" id="SSF56112">
    <property type="entry name" value="Protein kinase-like (PK-like)"/>
    <property type="match status" value="2"/>
</dbReference>
<dbReference type="EMBL" id="WTPW01000015">
    <property type="protein sequence ID" value="KAF0559895.1"/>
    <property type="molecule type" value="Genomic_DNA"/>
</dbReference>
<evidence type="ECO:0000256" key="1">
    <source>
        <dbReference type="PROSITE-ProRule" id="PRU10141"/>
    </source>
</evidence>
<dbReference type="AlphaFoldDB" id="A0A8H4B4K8"/>
<dbReference type="Pfam" id="PF07714">
    <property type="entry name" value="PK_Tyr_Ser-Thr"/>
    <property type="match status" value="1"/>
</dbReference>
<dbReference type="InterPro" id="IPR017441">
    <property type="entry name" value="Protein_kinase_ATP_BS"/>
</dbReference>
<feature type="binding site" evidence="1">
    <location>
        <position position="52"/>
    </location>
    <ligand>
        <name>ATP</name>
        <dbReference type="ChEBI" id="CHEBI:30616"/>
    </ligand>
</feature>
<evidence type="ECO:0000313" key="4">
    <source>
        <dbReference type="Proteomes" id="UP000439903"/>
    </source>
</evidence>
<name>A0A8H4B4K8_GIGMA</name>
<dbReference type="PROSITE" id="PS00107">
    <property type="entry name" value="PROTEIN_KINASE_ATP"/>
    <property type="match status" value="1"/>
</dbReference>
<sequence>MLREWIEKAISERSIRYFDYNEFSDFGKLGEGGFGLVYKAEWKDGGLTVALKCLKEEAELDEKTSKSFIHEGEREKPVEGTPLQYRKLYERCWNGDPYLRPEIKSILGILNQLIFEPSHHDIIQDLSEIWFKDAISELDIEHYDFNEFSNFQKVNPEMYKCEWKGGVTVMMQKTEIDENLDKKDYKEFVKELKVLLETANHPNIIGLYGITKDLNDINIMVHEGRMLISGFRLARKSKSAINSASYSAASVSSGVVAFIDPECFVDISYRRNYKSDVYSFGVILWEISSGRQPFKSEVDHSMFALVLRICQGSREEPVDGTPSQYCELYKQCWDSNHEQRPNMKLALRILNELISDNYVIL</sequence>
<dbReference type="PROSITE" id="PS50011">
    <property type="entry name" value="PROTEIN_KINASE_DOM"/>
    <property type="match status" value="1"/>
</dbReference>
<dbReference type="Gene3D" id="1.10.510.10">
    <property type="entry name" value="Transferase(Phosphotransferase) domain 1"/>
    <property type="match status" value="2"/>
</dbReference>
<dbReference type="OrthoDB" id="1938319at2759"/>
<protein>
    <submittedName>
        <fullName evidence="3">Kinase-like protein</fullName>
    </submittedName>
</protein>
<dbReference type="InterPro" id="IPR051681">
    <property type="entry name" value="Ser/Thr_Kinases-Pseudokinases"/>
</dbReference>
<keyword evidence="3" id="KW-0808">Transferase</keyword>
<proteinExistence type="predicted"/>
<dbReference type="InterPro" id="IPR000719">
    <property type="entry name" value="Prot_kinase_dom"/>
</dbReference>
<keyword evidence="4" id="KW-1185">Reference proteome</keyword>